<reference evidence="2" key="1">
    <citation type="submission" date="2023-11" db="EMBL/GenBank/DDBJ databases">
        <authorList>
            <person name="Alioto T."/>
            <person name="Alioto T."/>
            <person name="Gomez Garrido J."/>
        </authorList>
    </citation>
    <scope>NUCLEOTIDE SEQUENCE</scope>
</reference>
<evidence type="ECO:0000313" key="3">
    <source>
        <dbReference type="Proteomes" id="UP001296104"/>
    </source>
</evidence>
<feature type="compositionally biased region" description="Acidic residues" evidence="1">
    <location>
        <begin position="220"/>
        <end position="268"/>
    </location>
</feature>
<protein>
    <submittedName>
        <fullName evidence="2">Uncharacterized protein</fullName>
    </submittedName>
</protein>
<comment type="caution">
    <text evidence="2">The sequence shown here is derived from an EMBL/GenBank/DDBJ whole genome shotgun (WGS) entry which is preliminary data.</text>
</comment>
<proteinExistence type="predicted"/>
<dbReference type="EMBL" id="CAVMBE010000017">
    <property type="protein sequence ID" value="CAK3971418.1"/>
    <property type="molecule type" value="Genomic_DNA"/>
</dbReference>
<keyword evidence="3" id="KW-1185">Reference proteome</keyword>
<dbReference type="Proteomes" id="UP001296104">
    <property type="component" value="Unassembled WGS sequence"/>
</dbReference>
<accession>A0AAI8YWZ0</accession>
<sequence length="280" mass="32142">MDEDCLEDTIVVASDRRTTFVQESALANQPLYADLGQDEILDARIRIDGEFEYLVKRRGRQVHEWKWETRAAGELSDFLIDSWMEGMIHTAEQLGPDDDDDGISLPAGCVRIDLEGIVGEDEENYLIAWQRHPVSRAALRPFWFRKEETNVKLIEEWQVVLEWLEAALRTWIETYGDERGFLPEYELPRQGQFLGVLEKPVGRAVREFIEESYPRAWDEVPSDGGEEEEGDEEEMENDESDEGNDADDEDEYGDESDIYDETSEEDEDGRVGSSASLCGQ</sequence>
<gene>
    <name evidence="2" type="ORF">LECACI_7A003598</name>
</gene>
<dbReference type="AlphaFoldDB" id="A0AAI8YWZ0"/>
<feature type="region of interest" description="Disordered" evidence="1">
    <location>
        <begin position="215"/>
        <end position="280"/>
    </location>
</feature>
<name>A0AAI8YWZ0_9PEZI</name>
<evidence type="ECO:0000256" key="1">
    <source>
        <dbReference type="SAM" id="MobiDB-lite"/>
    </source>
</evidence>
<organism evidence="2 3">
    <name type="scientific">Lecanosticta acicola</name>
    <dbReference type="NCBI Taxonomy" id="111012"/>
    <lineage>
        <taxon>Eukaryota</taxon>
        <taxon>Fungi</taxon>
        <taxon>Dikarya</taxon>
        <taxon>Ascomycota</taxon>
        <taxon>Pezizomycotina</taxon>
        <taxon>Dothideomycetes</taxon>
        <taxon>Dothideomycetidae</taxon>
        <taxon>Mycosphaerellales</taxon>
        <taxon>Mycosphaerellaceae</taxon>
        <taxon>Lecanosticta</taxon>
    </lineage>
</organism>
<evidence type="ECO:0000313" key="2">
    <source>
        <dbReference type="EMBL" id="CAK3971418.1"/>
    </source>
</evidence>